<dbReference type="GO" id="GO:0043952">
    <property type="term" value="P:protein transport by the Sec complex"/>
    <property type="evidence" value="ECO:0007669"/>
    <property type="project" value="UniProtKB-UniRule"/>
</dbReference>
<dbReference type="PRINTS" id="PR01650">
    <property type="entry name" value="SECETRNLCASE"/>
</dbReference>
<dbReference type="PANTHER" id="PTHR33910:SF1">
    <property type="entry name" value="PROTEIN TRANSLOCASE SUBUNIT SECE"/>
    <property type="match status" value="1"/>
</dbReference>
<comment type="caution">
    <text evidence="9">Lacks conserved residue(s) required for the propagation of feature annotation.</text>
</comment>
<dbReference type="HAMAP" id="MF_00422">
    <property type="entry name" value="SecE"/>
    <property type="match status" value="1"/>
</dbReference>
<feature type="transmembrane region" description="Helical" evidence="9">
    <location>
        <begin position="93"/>
        <end position="117"/>
    </location>
</feature>
<gene>
    <name evidence="9" type="primary">secE</name>
    <name evidence="10" type="ORF">EP47_13100</name>
</gene>
<feature type="transmembrane region" description="Helical" evidence="9">
    <location>
        <begin position="40"/>
        <end position="58"/>
    </location>
</feature>
<dbReference type="Pfam" id="PF00584">
    <property type="entry name" value="SecE"/>
    <property type="match status" value="1"/>
</dbReference>
<keyword evidence="3 9" id="KW-1003">Cell membrane</keyword>
<comment type="similarity">
    <text evidence="9">Belongs to the SecE/SEC61-gamma family.</text>
</comment>
<organism evidence="10 11">
    <name type="scientific">Legionella norrlandica</name>
    <dbReference type="NCBI Taxonomy" id="1498499"/>
    <lineage>
        <taxon>Bacteria</taxon>
        <taxon>Pseudomonadati</taxon>
        <taxon>Pseudomonadota</taxon>
        <taxon>Gammaproteobacteria</taxon>
        <taxon>Legionellales</taxon>
        <taxon>Legionellaceae</taxon>
        <taxon>Legionella</taxon>
    </lineage>
</organism>
<keyword evidence="2 9" id="KW-0813">Transport</keyword>
<dbReference type="OrthoDB" id="9806365at2"/>
<dbReference type="PANTHER" id="PTHR33910">
    <property type="entry name" value="PROTEIN TRANSLOCASE SUBUNIT SECE"/>
    <property type="match status" value="1"/>
</dbReference>
<comment type="caution">
    <text evidence="10">The sequence shown here is derived from an EMBL/GenBank/DDBJ whole genome shotgun (WGS) entry which is preliminary data.</text>
</comment>
<evidence type="ECO:0000256" key="4">
    <source>
        <dbReference type="ARBA" id="ARBA00022692"/>
    </source>
</evidence>
<comment type="subunit">
    <text evidence="9">Component of the Sec protein translocase complex. Heterotrimer consisting of SecY, SecE and SecG subunits. The heterotrimers can form oligomers, although 1 heterotrimer is thought to be able to translocate proteins. Interacts with the ribosome. Interacts with SecDF, and other proteins may be involved. Interacts with SecA.</text>
</comment>
<dbReference type="InterPro" id="IPR001901">
    <property type="entry name" value="Translocase_SecE/Sec61-g"/>
</dbReference>
<proteinExistence type="inferred from homology"/>
<accession>A0A0A2SMW7</accession>
<dbReference type="NCBIfam" id="TIGR00964">
    <property type="entry name" value="secE_bact"/>
    <property type="match status" value="1"/>
</dbReference>
<keyword evidence="8 9" id="KW-0472">Membrane</keyword>
<evidence type="ECO:0000256" key="1">
    <source>
        <dbReference type="ARBA" id="ARBA00004370"/>
    </source>
</evidence>
<keyword evidence="4 9" id="KW-0812">Transmembrane</keyword>
<evidence type="ECO:0000313" key="11">
    <source>
        <dbReference type="Proteomes" id="UP000054422"/>
    </source>
</evidence>
<evidence type="ECO:0000313" key="10">
    <source>
        <dbReference type="EMBL" id="KGP62450.1"/>
    </source>
</evidence>
<name>A0A0A2SMW7_9GAMM</name>
<dbReference type="Proteomes" id="UP000054422">
    <property type="component" value="Unassembled WGS sequence"/>
</dbReference>
<dbReference type="GO" id="GO:0009306">
    <property type="term" value="P:protein secretion"/>
    <property type="evidence" value="ECO:0007669"/>
    <property type="project" value="UniProtKB-UniRule"/>
</dbReference>
<comment type="function">
    <text evidence="9">Essential subunit of the Sec protein translocation channel SecYEG. Clamps together the 2 halves of SecY. May contact the channel plug during translocation.</text>
</comment>
<dbReference type="RefSeq" id="WP_035890987.1">
    <property type="nucleotide sequence ID" value="NZ_JNCF01000065.1"/>
</dbReference>
<dbReference type="EMBL" id="JNCF01000065">
    <property type="protein sequence ID" value="KGP62450.1"/>
    <property type="molecule type" value="Genomic_DNA"/>
</dbReference>
<dbReference type="AlphaFoldDB" id="A0A0A2SMW7"/>
<keyword evidence="6 9" id="KW-1133">Transmembrane helix</keyword>
<protein>
    <recommendedName>
        <fullName evidence="9">Protein translocase subunit SecE</fullName>
    </recommendedName>
</protein>
<dbReference type="STRING" id="1498499.EP47_13100"/>
<keyword evidence="5 9" id="KW-0653">Protein transport</keyword>
<dbReference type="GO" id="GO:0065002">
    <property type="term" value="P:intracellular protein transmembrane transport"/>
    <property type="evidence" value="ECO:0007669"/>
    <property type="project" value="UniProtKB-UniRule"/>
</dbReference>
<evidence type="ECO:0000256" key="2">
    <source>
        <dbReference type="ARBA" id="ARBA00022448"/>
    </source>
</evidence>
<feature type="transmembrane region" description="Helical" evidence="9">
    <location>
        <begin position="15"/>
        <end position="34"/>
    </location>
</feature>
<evidence type="ECO:0000256" key="7">
    <source>
        <dbReference type="ARBA" id="ARBA00023010"/>
    </source>
</evidence>
<dbReference type="GO" id="GO:0006605">
    <property type="term" value="P:protein targeting"/>
    <property type="evidence" value="ECO:0007669"/>
    <property type="project" value="UniProtKB-UniRule"/>
</dbReference>
<evidence type="ECO:0000256" key="6">
    <source>
        <dbReference type="ARBA" id="ARBA00022989"/>
    </source>
</evidence>
<evidence type="ECO:0000256" key="3">
    <source>
        <dbReference type="ARBA" id="ARBA00022475"/>
    </source>
</evidence>
<reference evidence="10 11" key="1">
    <citation type="submission" date="2014-05" db="EMBL/GenBank/DDBJ databases">
        <authorList>
            <person name="Rizzardi K."/>
            <person name="Winiecka-Krusnell J."/>
            <person name="Ramliden M."/>
            <person name="Alm E."/>
            <person name="Andersson S."/>
            <person name="Byfors S."/>
        </authorList>
    </citation>
    <scope>NUCLEOTIDE SEQUENCE [LARGE SCALE GENOMIC DNA]</scope>
    <source>
        <strain evidence="10 11">LEGN</strain>
    </source>
</reference>
<dbReference type="InterPro" id="IPR005807">
    <property type="entry name" value="SecE_bac"/>
</dbReference>
<evidence type="ECO:0000256" key="8">
    <source>
        <dbReference type="ARBA" id="ARBA00023136"/>
    </source>
</evidence>
<dbReference type="GO" id="GO:0008320">
    <property type="term" value="F:protein transmembrane transporter activity"/>
    <property type="evidence" value="ECO:0007669"/>
    <property type="project" value="UniProtKB-UniRule"/>
</dbReference>
<evidence type="ECO:0000256" key="9">
    <source>
        <dbReference type="HAMAP-Rule" id="MF_00422"/>
    </source>
</evidence>
<keyword evidence="7 9" id="KW-0811">Translocation</keyword>
<dbReference type="GO" id="GO:0005886">
    <property type="term" value="C:plasma membrane"/>
    <property type="evidence" value="ECO:0007669"/>
    <property type="project" value="UniProtKB-UniRule"/>
</dbReference>
<dbReference type="InterPro" id="IPR038379">
    <property type="entry name" value="SecE_sf"/>
</dbReference>
<dbReference type="Gene3D" id="1.20.5.1030">
    <property type="entry name" value="Preprotein translocase secy subunit"/>
    <property type="match status" value="1"/>
</dbReference>
<keyword evidence="11" id="KW-1185">Reference proteome</keyword>
<dbReference type="NCBIfam" id="NF004380">
    <property type="entry name" value="PRK05740.2-6"/>
    <property type="match status" value="1"/>
</dbReference>
<sequence length="123" mass="14056">MKSSNENQSKVKDTISWMTIILVTAGAFFCTYYYTFTGPIQAILWLVWFILIMFLGYLTTTGKRIFAFAQEAKIELLKVVWPTRQETIQTTTIVMVMVGLTGFILWGVDSIMMWAIAKLTHLG</sequence>
<comment type="subcellular location">
    <subcellularLocation>
        <location evidence="1">Membrane</location>
    </subcellularLocation>
</comment>
<evidence type="ECO:0000256" key="5">
    <source>
        <dbReference type="ARBA" id="ARBA00022927"/>
    </source>
</evidence>